<name>A0ABT3KJ88_9GAMM</name>
<feature type="domain" description="TonB-dependent receptor plug" evidence="13">
    <location>
        <begin position="33"/>
        <end position="138"/>
    </location>
</feature>
<dbReference type="InterPro" id="IPR039426">
    <property type="entry name" value="TonB-dep_rcpt-like"/>
</dbReference>
<keyword evidence="3 10" id="KW-1134">Transmembrane beta strand</keyword>
<evidence type="ECO:0000313" key="14">
    <source>
        <dbReference type="EMBL" id="MCW4630499.1"/>
    </source>
</evidence>
<keyword evidence="14" id="KW-0675">Receptor</keyword>
<keyword evidence="7 11" id="KW-0798">TonB box</keyword>
<evidence type="ECO:0000313" key="15">
    <source>
        <dbReference type="Proteomes" id="UP001431181"/>
    </source>
</evidence>
<keyword evidence="2 10" id="KW-0813">Transport</keyword>
<evidence type="ECO:0000256" key="10">
    <source>
        <dbReference type="PROSITE-ProRule" id="PRU01360"/>
    </source>
</evidence>
<dbReference type="InterPro" id="IPR037066">
    <property type="entry name" value="Plug_dom_sf"/>
</dbReference>
<keyword evidence="8 10" id="KW-0472">Membrane</keyword>
<dbReference type="Gene3D" id="2.40.170.20">
    <property type="entry name" value="TonB-dependent receptor, beta-barrel domain"/>
    <property type="match status" value="1"/>
</dbReference>
<keyword evidence="15" id="KW-1185">Reference proteome</keyword>
<dbReference type="PROSITE" id="PS52016">
    <property type="entry name" value="TONB_DEPENDENT_REC_3"/>
    <property type="match status" value="1"/>
</dbReference>
<keyword evidence="4 10" id="KW-0812">Transmembrane</keyword>
<evidence type="ECO:0000256" key="11">
    <source>
        <dbReference type="RuleBase" id="RU003357"/>
    </source>
</evidence>
<dbReference type="PANTHER" id="PTHR30069">
    <property type="entry name" value="TONB-DEPENDENT OUTER MEMBRANE RECEPTOR"/>
    <property type="match status" value="1"/>
</dbReference>
<keyword evidence="6" id="KW-0406">Ion transport</keyword>
<dbReference type="PANTHER" id="PTHR30069:SF53">
    <property type="entry name" value="COLICIN I RECEPTOR-RELATED"/>
    <property type="match status" value="1"/>
</dbReference>
<evidence type="ECO:0000256" key="8">
    <source>
        <dbReference type="ARBA" id="ARBA00023136"/>
    </source>
</evidence>
<evidence type="ECO:0000256" key="6">
    <source>
        <dbReference type="ARBA" id="ARBA00023065"/>
    </source>
</evidence>
<dbReference type="Pfam" id="PF00593">
    <property type="entry name" value="TonB_dep_Rec_b-barrel"/>
    <property type="match status" value="1"/>
</dbReference>
<dbReference type="Proteomes" id="UP001431181">
    <property type="component" value="Unassembled WGS sequence"/>
</dbReference>
<accession>A0ABT3KJ88</accession>
<evidence type="ECO:0000256" key="4">
    <source>
        <dbReference type="ARBA" id="ARBA00022692"/>
    </source>
</evidence>
<dbReference type="InterPro" id="IPR036942">
    <property type="entry name" value="Beta-barrel_TonB_sf"/>
</dbReference>
<evidence type="ECO:0000256" key="9">
    <source>
        <dbReference type="ARBA" id="ARBA00023237"/>
    </source>
</evidence>
<organism evidence="14 15">
    <name type="scientific">Marinomonas rhodophyticola</name>
    <dbReference type="NCBI Taxonomy" id="2992803"/>
    <lineage>
        <taxon>Bacteria</taxon>
        <taxon>Pseudomonadati</taxon>
        <taxon>Pseudomonadota</taxon>
        <taxon>Gammaproteobacteria</taxon>
        <taxon>Oceanospirillales</taxon>
        <taxon>Oceanospirillaceae</taxon>
        <taxon>Marinomonas</taxon>
    </lineage>
</organism>
<evidence type="ECO:0000256" key="2">
    <source>
        <dbReference type="ARBA" id="ARBA00022448"/>
    </source>
</evidence>
<dbReference type="Pfam" id="PF07715">
    <property type="entry name" value="Plug"/>
    <property type="match status" value="1"/>
</dbReference>
<evidence type="ECO:0000256" key="5">
    <source>
        <dbReference type="ARBA" id="ARBA00022729"/>
    </source>
</evidence>
<reference evidence="14" key="1">
    <citation type="submission" date="2022-11" db="EMBL/GenBank/DDBJ databases">
        <title>Marinomonas sp. nov., isolated from marine algae.</title>
        <authorList>
            <person name="Choi D.G."/>
            <person name="Kim J.M."/>
            <person name="Lee J.K."/>
            <person name="Baek J.H."/>
            <person name="Jeon C.O."/>
        </authorList>
    </citation>
    <scope>NUCLEOTIDE SEQUENCE</scope>
    <source>
        <strain evidence="14">KJ51-3</strain>
    </source>
</reference>
<gene>
    <name evidence="14" type="ORF">ONZ52_16795</name>
</gene>
<comment type="caution">
    <text evidence="14">The sequence shown here is derived from an EMBL/GenBank/DDBJ whole genome shotgun (WGS) entry which is preliminary data.</text>
</comment>
<proteinExistence type="inferred from homology"/>
<comment type="subcellular location">
    <subcellularLocation>
        <location evidence="1 10">Cell outer membrane</location>
        <topology evidence="1 10">Multi-pass membrane protein</topology>
    </subcellularLocation>
</comment>
<keyword evidence="9 10" id="KW-0998">Cell outer membrane</keyword>
<dbReference type="InterPro" id="IPR012910">
    <property type="entry name" value="Plug_dom"/>
</dbReference>
<dbReference type="RefSeq" id="WP_265219852.1">
    <property type="nucleotide sequence ID" value="NZ_JAPEUL010000009.1"/>
</dbReference>
<evidence type="ECO:0000256" key="3">
    <source>
        <dbReference type="ARBA" id="ARBA00022452"/>
    </source>
</evidence>
<evidence type="ECO:0000256" key="1">
    <source>
        <dbReference type="ARBA" id="ARBA00004571"/>
    </source>
</evidence>
<sequence length="404" mass="43105">MSVVSAQAETTSDSSSTLSPLVVTATSTPVSTADSLFSVTVIDAEEVNAQQAQQITELLAAQPGVDVSSNGGYGKTTSVYMRGAGAESTKFLLDGIPLYSATSGGAPFENIPASLIDRLEMVRGPKATLYGADAVGGVIQMFLPEAGDEPEANLAIGAGSFNTKTTELTLAGSRDNTQYLLSAGIFETDGDIVKKGEEAQGYRNENILLNVGHQFDSGARISSLVMNSAGRNHYVGDESDYQVQVIGLGASFPVTDNWETEFKVSQARNDRTTVSSAETYATTTQTARWSNTVWADDHEFVLGAETSEDSVDVTRYQAPDRRNDAAFAQALFDFGVTSLQLNLRQDHNSAYGDSTTGGVAAGYKLDAIHRLRASYGEAFAAPTFNDLYYPVVAIPHWMPHALKQ</sequence>
<evidence type="ECO:0000259" key="13">
    <source>
        <dbReference type="Pfam" id="PF07715"/>
    </source>
</evidence>
<evidence type="ECO:0000256" key="7">
    <source>
        <dbReference type="ARBA" id="ARBA00023077"/>
    </source>
</evidence>
<dbReference type="EMBL" id="JAPEUL010000009">
    <property type="protein sequence ID" value="MCW4630499.1"/>
    <property type="molecule type" value="Genomic_DNA"/>
</dbReference>
<comment type="similarity">
    <text evidence="10 11">Belongs to the TonB-dependent receptor family.</text>
</comment>
<evidence type="ECO:0000259" key="12">
    <source>
        <dbReference type="Pfam" id="PF00593"/>
    </source>
</evidence>
<protein>
    <submittedName>
        <fullName evidence="14">TonB-dependent receptor</fullName>
    </submittedName>
</protein>
<dbReference type="InterPro" id="IPR000531">
    <property type="entry name" value="Beta-barrel_TonB"/>
</dbReference>
<keyword evidence="5" id="KW-0732">Signal</keyword>
<dbReference type="Gene3D" id="2.170.130.10">
    <property type="entry name" value="TonB-dependent receptor, plug domain"/>
    <property type="match status" value="1"/>
</dbReference>
<dbReference type="SUPFAM" id="SSF56935">
    <property type="entry name" value="Porins"/>
    <property type="match status" value="1"/>
</dbReference>
<feature type="domain" description="TonB-dependent receptor-like beta-barrel" evidence="12">
    <location>
        <begin position="199"/>
        <end position="389"/>
    </location>
</feature>